<dbReference type="InterPro" id="IPR003000">
    <property type="entry name" value="Sirtuin"/>
</dbReference>
<dbReference type="RefSeq" id="WP_290196602.1">
    <property type="nucleotide sequence ID" value="NZ_CP047654.1"/>
</dbReference>
<evidence type="ECO:0000313" key="7">
    <source>
        <dbReference type="Proteomes" id="UP001180840"/>
    </source>
</evidence>
<evidence type="ECO:0000256" key="1">
    <source>
        <dbReference type="ARBA" id="ARBA00012928"/>
    </source>
</evidence>
<dbReference type="PANTHER" id="PTHR11085:SF10">
    <property type="entry name" value="NAD-DEPENDENT PROTEIN DEACYLASE SIRTUIN-5, MITOCHONDRIAL-RELATED"/>
    <property type="match status" value="1"/>
</dbReference>
<feature type="binding site" evidence="4">
    <location>
        <position position="157"/>
    </location>
    <ligand>
        <name>Zn(2+)</name>
        <dbReference type="ChEBI" id="CHEBI:29105"/>
    </ligand>
</feature>
<evidence type="ECO:0000256" key="3">
    <source>
        <dbReference type="ARBA" id="ARBA00023027"/>
    </source>
</evidence>
<dbReference type="InterPro" id="IPR026591">
    <property type="entry name" value="Sirtuin_cat_small_dom_sf"/>
</dbReference>
<dbReference type="InterPro" id="IPR029035">
    <property type="entry name" value="DHS-like_NAD/FAD-binding_dom"/>
</dbReference>
<dbReference type="EC" id="2.3.1.286" evidence="1"/>
<feature type="binding site" evidence="4">
    <location>
        <position position="212"/>
    </location>
    <ligand>
        <name>Zn(2+)</name>
        <dbReference type="ChEBI" id="CHEBI:29105"/>
    </ligand>
</feature>
<keyword evidence="4" id="KW-0862">Zinc</keyword>
<dbReference type="EMBL" id="JAVDXZ010000001">
    <property type="protein sequence ID" value="MDR7330680.1"/>
    <property type="molecule type" value="Genomic_DNA"/>
</dbReference>
<dbReference type="Gene3D" id="3.40.50.1220">
    <property type="entry name" value="TPP-binding domain"/>
    <property type="match status" value="1"/>
</dbReference>
<evidence type="ECO:0000313" key="6">
    <source>
        <dbReference type="EMBL" id="MDR7330680.1"/>
    </source>
</evidence>
<dbReference type="InterPro" id="IPR050134">
    <property type="entry name" value="NAD-dep_sirtuin_deacylases"/>
</dbReference>
<dbReference type="Gene3D" id="3.30.1600.10">
    <property type="entry name" value="SIR2/SIRT2 'Small Domain"/>
    <property type="match status" value="1"/>
</dbReference>
<dbReference type="SUPFAM" id="SSF52467">
    <property type="entry name" value="DHS-like NAD/FAD-binding domain"/>
    <property type="match status" value="1"/>
</dbReference>
<sequence length="310" mass="33535">MSLQDPAVAATHAAALRSIARVVDETVTPTAPGEALDRVADSLRRGPALVLTGAGVSTDSGIPDYRSEGGRLRTGRPMTYQEFRHDPAASHRYWARGFVGWATMKRAQPNRTHYALVELEQAGLVTGVITQNVDGLHADAGTSRLIPLHGDMSHVECLDCGFREPRPGFDLRMEEANPGYRDSIAVDQSMVNPDGDFALTDDQVARFRMPGCLRCGSRRLKPDVVYFGESVPRERRARAGELLAASSSLIVAGSSLAVMSGYRLLLDAVRDRKFTAVINAGPGRGDRKADVVWRTGVGGAFDSLLDAFEL</sequence>
<feature type="binding site" evidence="4">
    <location>
        <position position="215"/>
    </location>
    <ligand>
        <name>Zn(2+)</name>
        <dbReference type="ChEBI" id="CHEBI:29105"/>
    </ligand>
</feature>
<protein>
    <recommendedName>
        <fullName evidence="1">protein acetyllysine N-acetyltransferase</fullName>
        <ecNumber evidence="1">2.3.1.286</ecNumber>
    </recommendedName>
</protein>
<accession>A0ABU2A0Y8</accession>
<comment type="caution">
    <text evidence="6">The sequence shown here is derived from an EMBL/GenBank/DDBJ whole genome shotgun (WGS) entry which is preliminary data.</text>
</comment>
<dbReference type="PANTHER" id="PTHR11085">
    <property type="entry name" value="NAD-DEPENDENT PROTEIN DEACYLASE SIRTUIN-5, MITOCHONDRIAL-RELATED"/>
    <property type="match status" value="1"/>
</dbReference>
<dbReference type="InterPro" id="IPR026590">
    <property type="entry name" value="Ssirtuin_cat_dom"/>
</dbReference>
<evidence type="ECO:0000256" key="4">
    <source>
        <dbReference type="PROSITE-ProRule" id="PRU00236"/>
    </source>
</evidence>
<keyword evidence="4" id="KW-0479">Metal-binding</keyword>
<feature type="active site" description="Proton acceptor" evidence="4">
    <location>
        <position position="149"/>
    </location>
</feature>
<keyword evidence="3" id="KW-0520">NAD</keyword>
<dbReference type="Proteomes" id="UP001180840">
    <property type="component" value="Unassembled WGS sequence"/>
</dbReference>
<dbReference type="PROSITE" id="PS50305">
    <property type="entry name" value="SIRTUIN"/>
    <property type="match status" value="1"/>
</dbReference>
<gene>
    <name evidence="6" type="ORF">J2S39_002356</name>
</gene>
<keyword evidence="2" id="KW-0808">Transferase</keyword>
<dbReference type="Pfam" id="PF02146">
    <property type="entry name" value="SIR2"/>
    <property type="match status" value="1"/>
</dbReference>
<evidence type="ECO:0000256" key="2">
    <source>
        <dbReference type="ARBA" id="ARBA00022679"/>
    </source>
</evidence>
<keyword evidence="7" id="KW-1185">Reference proteome</keyword>
<evidence type="ECO:0000259" key="5">
    <source>
        <dbReference type="PROSITE" id="PS50305"/>
    </source>
</evidence>
<reference evidence="6" key="1">
    <citation type="submission" date="2023-07" db="EMBL/GenBank/DDBJ databases">
        <title>Sequencing the genomes of 1000 actinobacteria strains.</title>
        <authorList>
            <person name="Klenk H.-P."/>
        </authorList>
    </citation>
    <scope>NUCLEOTIDE SEQUENCE</scope>
    <source>
        <strain evidence="6">DSM 107476</strain>
    </source>
</reference>
<feature type="binding site" evidence="4">
    <location>
        <position position="160"/>
    </location>
    <ligand>
        <name>Zn(2+)</name>
        <dbReference type="ChEBI" id="CHEBI:29105"/>
    </ligand>
</feature>
<proteinExistence type="predicted"/>
<organism evidence="6 7">
    <name type="scientific">Corynebacterium guangdongense</name>
    <dbReference type="NCBI Taxonomy" id="1783348"/>
    <lineage>
        <taxon>Bacteria</taxon>
        <taxon>Bacillati</taxon>
        <taxon>Actinomycetota</taxon>
        <taxon>Actinomycetes</taxon>
        <taxon>Mycobacteriales</taxon>
        <taxon>Corynebacteriaceae</taxon>
        <taxon>Corynebacterium</taxon>
    </lineage>
</organism>
<feature type="domain" description="Deacetylase sirtuin-type" evidence="5">
    <location>
        <begin position="29"/>
        <end position="310"/>
    </location>
</feature>
<name>A0ABU2A0Y8_9CORY</name>